<dbReference type="CTD" id="20322378"/>
<feature type="transmembrane region" description="Helical" evidence="10">
    <location>
        <begin position="40"/>
        <end position="59"/>
    </location>
</feature>
<proteinExistence type="predicted"/>
<dbReference type="RefSeq" id="XP_009172192.1">
    <property type="nucleotide sequence ID" value="XM_009173928.1"/>
</dbReference>
<keyword evidence="8" id="KW-0807">Transducer</keyword>
<evidence type="ECO:0000256" key="7">
    <source>
        <dbReference type="ARBA" id="ARBA00023170"/>
    </source>
</evidence>
<feature type="domain" description="G-protein coupled receptors family 1 profile" evidence="12">
    <location>
        <begin position="1"/>
        <end position="373"/>
    </location>
</feature>
<keyword evidence="14" id="KW-1185">Reference proteome</keyword>
<feature type="compositionally biased region" description="Basic and acidic residues" evidence="9">
    <location>
        <begin position="96"/>
        <end position="105"/>
    </location>
</feature>
<dbReference type="GeneID" id="20322378"/>
<evidence type="ECO:0000256" key="8">
    <source>
        <dbReference type="ARBA" id="ARBA00023224"/>
    </source>
</evidence>
<dbReference type="PANTHER" id="PTHR24248">
    <property type="entry name" value="ADRENERGIC RECEPTOR-RELATED G-PROTEIN COUPLED RECEPTOR"/>
    <property type="match status" value="1"/>
</dbReference>
<gene>
    <name evidence="13" type="ORF">T265_08199</name>
</gene>
<evidence type="ECO:0000256" key="6">
    <source>
        <dbReference type="ARBA" id="ARBA00023136"/>
    </source>
</evidence>
<keyword evidence="4 10" id="KW-1133">Transmembrane helix</keyword>
<protein>
    <recommendedName>
        <fullName evidence="12">G-protein coupled receptors family 1 profile domain-containing protein</fullName>
    </recommendedName>
</protein>
<evidence type="ECO:0000313" key="14">
    <source>
        <dbReference type="Proteomes" id="UP000054324"/>
    </source>
</evidence>
<accession>A0A075A975</accession>
<feature type="transmembrane region" description="Helical" evidence="10">
    <location>
        <begin position="319"/>
        <end position="348"/>
    </location>
</feature>
<dbReference type="OrthoDB" id="10406745at2759"/>
<evidence type="ECO:0000256" key="2">
    <source>
        <dbReference type="ARBA" id="ARBA00022475"/>
    </source>
</evidence>
<evidence type="ECO:0000256" key="4">
    <source>
        <dbReference type="ARBA" id="ARBA00022989"/>
    </source>
</evidence>
<comment type="subcellular location">
    <subcellularLocation>
        <location evidence="1">Cell membrane</location>
        <topology evidence="1">Multi-pass membrane protein</topology>
    </subcellularLocation>
</comment>
<evidence type="ECO:0000256" key="3">
    <source>
        <dbReference type="ARBA" id="ARBA00022692"/>
    </source>
</evidence>
<evidence type="ECO:0000256" key="1">
    <source>
        <dbReference type="ARBA" id="ARBA00004651"/>
    </source>
</evidence>
<keyword evidence="3 10" id="KW-0812">Transmembrane</keyword>
<evidence type="ECO:0000313" key="13">
    <source>
        <dbReference type="EMBL" id="KER24069.1"/>
    </source>
</evidence>
<evidence type="ECO:0000259" key="12">
    <source>
        <dbReference type="PROSITE" id="PS50262"/>
    </source>
</evidence>
<dbReference type="InterPro" id="IPR017452">
    <property type="entry name" value="GPCR_Rhodpsn_7TM"/>
</dbReference>
<dbReference type="CDD" id="cd00637">
    <property type="entry name" value="7tm_classA_rhodopsin-like"/>
    <property type="match status" value="1"/>
</dbReference>
<dbReference type="PRINTS" id="PR00237">
    <property type="entry name" value="GPCRRHODOPSN"/>
</dbReference>
<evidence type="ECO:0000256" key="9">
    <source>
        <dbReference type="SAM" id="MobiDB-lite"/>
    </source>
</evidence>
<keyword evidence="5" id="KW-0297">G-protein coupled receptor</keyword>
<dbReference type="KEGG" id="ovi:T265_08199"/>
<evidence type="ECO:0000256" key="10">
    <source>
        <dbReference type="SAM" id="Phobius"/>
    </source>
</evidence>
<dbReference type="GO" id="GO:0005886">
    <property type="term" value="C:plasma membrane"/>
    <property type="evidence" value="ECO:0007669"/>
    <property type="project" value="UniProtKB-SubCell"/>
</dbReference>
<dbReference type="AlphaFoldDB" id="A0A075A975"/>
<sequence>MITLCWSLPILTVTSALIGPVGHVAHSTECRVSLSLPCRVYTIVVCFVIPLVLLVFIYCRVVGVIKQRLTNSGLSYSRQANPLNSTDKSSTWTYESGRRATDEINSRNGPKLMSLNHRPSTEVLISNRAQLRNKINENLRHSIATEHYTVRLGRYSPATIITLNSCLGRDQPNSNYAEHRKQDSRLELVGVPHNGRNMWINPRSESFNRLANFNVSHQDLNGHDILLSEPQRDKIVTPELKLPPSCTLFRKSSSMDFGELKYSLSKQQNTLIKSVTLGCFAQLKNGRSAENPQESAQMTKLLASTEAKRRRRIKQNMRAVRMVTAVVVCYFAFWLPFFVCFIAEIFIGEIREEITRYVNIIGLANSVCNPFIYALLDRRYSSAYRRILNCEATR</sequence>
<dbReference type="GO" id="GO:0004930">
    <property type="term" value="F:G protein-coupled receptor activity"/>
    <property type="evidence" value="ECO:0007669"/>
    <property type="project" value="UniProtKB-KW"/>
</dbReference>
<dbReference type="Pfam" id="PF00001">
    <property type="entry name" value="7tm_1"/>
    <property type="match status" value="1"/>
</dbReference>
<keyword evidence="2" id="KW-1003">Cell membrane</keyword>
<reference evidence="13 14" key="1">
    <citation type="submission" date="2013-11" db="EMBL/GenBank/DDBJ databases">
        <title>Opisthorchis viverrini - life in the bile duct.</title>
        <authorList>
            <person name="Young N.D."/>
            <person name="Nagarajan N."/>
            <person name="Lin S.J."/>
            <person name="Korhonen P.K."/>
            <person name="Jex A.R."/>
            <person name="Hall R.S."/>
            <person name="Safavi-Hemami H."/>
            <person name="Kaewkong W."/>
            <person name="Bertrand D."/>
            <person name="Gao S."/>
            <person name="Seet Q."/>
            <person name="Wongkham S."/>
            <person name="Teh B.T."/>
            <person name="Wongkham C."/>
            <person name="Intapan P.M."/>
            <person name="Maleewong W."/>
            <person name="Yang X."/>
            <person name="Hu M."/>
            <person name="Wang Z."/>
            <person name="Hofmann A."/>
            <person name="Sternberg P.W."/>
            <person name="Tan P."/>
            <person name="Wang J."/>
            <person name="Gasser R.B."/>
        </authorList>
    </citation>
    <scope>NUCLEOTIDE SEQUENCE [LARGE SCALE GENOMIC DNA]</scope>
</reference>
<feature type="chain" id="PRO_5001704549" description="G-protein coupled receptors family 1 profile domain-containing protein" evidence="11">
    <location>
        <begin position="17"/>
        <end position="394"/>
    </location>
</feature>
<dbReference type="STRING" id="6198.A0A075A975"/>
<keyword evidence="11" id="KW-0732">Signal</keyword>
<organism evidence="13 14">
    <name type="scientific">Opisthorchis viverrini</name>
    <name type="common">Southeast Asian liver fluke</name>
    <dbReference type="NCBI Taxonomy" id="6198"/>
    <lineage>
        <taxon>Eukaryota</taxon>
        <taxon>Metazoa</taxon>
        <taxon>Spiralia</taxon>
        <taxon>Lophotrochozoa</taxon>
        <taxon>Platyhelminthes</taxon>
        <taxon>Trematoda</taxon>
        <taxon>Digenea</taxon>
        <taxon>Opisthorchiida</taxon>
        <taxon>Opisthorchiata</taxon>
        <taxon>Opisthorchiidae</taxon>
        <taxon>Opisthorchis</taxon>
    </lineage>
</organism>
<keyword evidence="7" id="KW-0675">Receptor</keyword>
<dbReference type="Proteomes" id="UP000054324">
    <property type="component" value="Unassembled WGS sequence"/>
</dbReference>
<dbReference type="EMBL" id="KL596824">
    <property type="protein sequence ID" value="KER24069.1"/>
    <property type="molecule type" value="Genomic_DNA"/>
</dbReference>
<dbReference type="SUPFAM" id="SSF81321">
    <property type="entry name" value="Family A G protein-coupled receptor-like"/>
    <property type="match status" value="1"/>
</dbReference>
<name>A0A075A975_OPIVI</name>
<feature type="signal peptide" evidence="11">
    <location>
        <begin position="1"/>
        <end position="16"/>
    </location>
</feature>
<dbReference type="InterPro" id="IPR000276">
    <property type="entry name" value="GPCR_Rhodpsn"/>
</dbReference>
<feature type="transmembrane region" description="Helical" evidence="10">
    <location>
        <begin position="354"/>
        <end position="376"/>
    </location>
</feature>
<evidence type="ECO:0000256" key="5">
    <source>
        <dbReference type="ARBA" id="ARBA00023040"/>
    </source>
</evidence>
<feature type="region of interest" description="Disordered" evidence="9">
    <location>
        <begin position="86"/>
        <end position="112"/>
    </location>
</feature>
<dbReference type="Gene3D" id="1.20.1070.10">
    <property type="entry name" value="Rhodopsin 7-helix transmembrane proteins"/>
    <property type="match status" value="2"/>
</dbReference>
<evidence type="ECO:0000256" key="11">
    <source>
        <dbReference type="SAM" id="SignalP"/>
    </source>
</evidence>
<dbReference type="PROSITE" id="PS50262">
    <property type="entry name" value="G_PROTEIN_RECEP_F1_2"/>
    <property type="match status" value="1"/>
</dbReference>
<keyword evidence="6 10" id="KW-0472">Membrane</keyword>